<organism evidence="2 3">
    <name type="scientific">Blastococcus brunescens</name>
    <dbReference type="NCBI Taxonomy" id="1564165"/>
    <lineage>
        <taxon>Bacteria</taxon>
        <taxon>Bacillati</taxon>
        <taxon>Actinomycetota</taxon>
        <taxon>Actinomycetes</taxon>
        <taxon>Geodermatophilales</taxon>
        <taxon>Geodermatophilaceae</taxon>
        <taxon>Blastococcus</taxon>
    </lineage>
</organism>
<dbReference type="EMBL" id="CP141261">
    <property type="protein sequence ID" value="WRL64045.1"/>
    <property type="molecule type" value="Genomic_DNA"/>
</dbReference>
<dbReference type="InterPro" id="IPR036390">
    <property type="entry name" value="WH_DNA-bd_sf"/>
</dbReference>
<gene>
    <name evidence="2" type="ORF">U6N30_31425</name>
</gene>
<keyword evidence="3" id="KW-1185">Reference proteome</keyword>
<dbReference type="Gene3D" id="1.10.10.10">
    <property type="entry name" value="Winged helix-like DNA-binding domain superfamily/Winged helix DNA-binding domain"/>
    <property type="match status" value="1"/>
</dbReference>
<reference evidence="2 3" key="1">
    <citation type="submission" date="2023-12" db="EMBL/GenBank/DDBJ databases">
        <title>Blastococcus brunescens sp. nov., an actonobacterium isolated from sandstone collected in sahara desert.</title>
        <authorList>
            <person name="Gtari M."/>
            <person name="Ghodhbane F."/>
        </authorList>
    </citation>
    <scope>NUCLEOTIDE SEQUENCE [LARGE SCALE GENOMIC DNA]</scope>
    <source>
        <strain evidence="2 3">BMG 8361</strain>
    </source>
</reference>
<protein>
    <submittedName>
        <fullName evidence="2">Helix-turn-helix domain-containing protein</fullName>
    </submittedName>
</protein>
<dbReference type="CDD" id="cd00090">
    <property type="entry name" value="HTH_ARSR"/>
    <property type="match status" value="1"/>
</dbReference>
<dbReference type="PROSITE" id="PS50987">
    <property type="entry name" value="HTH_ARSR_2"/>
    <property type="match status" value="1"/>
</dbReference>
<dbReference type="InterPro" id="IPR011991">
    <property type="entry name" value="ArsR-like_HTH"/>
</dbReference>
<dbReference type="InterPro" id="IPR036388">
    <property type="entry name" value="WH-like_DNA-bd_sf"/>
</dbReference>
<dbReference type="InterPro" id="IPR005471">
    <property type="entry name" value="Tscrpt_reg_IclR_N"/>
</dbReference>
<sequence>MLTRLYLHPDQDFTVTDLAADARIPLSTAHRELQRLVDAGLVLARRVGRTSLHRANTGHRAAAALTELLQVSFGPAVVIAEEFADVDGVAEVVLFGSWAARHAGVDGPEPADVDVLVVGTPRRADVYAAADRAQRRLHFPVNPVVRSIDQWSSSDADALVAQVRHSPHVTLLDRPREAAAPVEATR</sequence>
<dbReference type="InterPro" id="IPR043519">
    <property type="entry name" value="NT_sf"/>
</dbReference>
<dbReference type="CDD" id="cd05403">
    <property type="entry name" value="NT_KNTase_like"/>
    <property type="match status" value="1"/>
</dbReference>
<dbReference type="SUPFAM" id="SSF81301">
    <property type="entry name" value="Nucleotidyltransferase"/>
    <property type="match status" value="1"/>
</dbReference>
<dbReference type="Gene3D" id="3.30.460.10">
    <property type="entry name" value="Beta Polymerase, domain 2"/>
    <property type="match status" value="1"/>
</dbReference>
<dbReference type="RefSeq" id="WP_324275375.1">
    <property type="nucleotide sequence ID" value="NZ_CP141261.1"/>
</dbReference>
<feature type="domain" description="HTH arsR-type" evidence="1">
    <location>
        <begin position="1"/>
        <end position="75"/>
    </location>
</feature>
<accession>A0ABZ1B4U8</accession>
<dbReference type="Proteomes" id="UP001324287">
    <property type="component" value="Chromosome"/>
</dbReference>
<dbReference type="InterPro" id="IPR001845">
    <property type="entry name" value="HTH_ArsR_DNA-bd_dom"/>
</dbReference>
<dbReference type="Pfam" id="PF09339">
    <property type="entry name" value="HTH_IclR"/>
    <property type="match status" value="1"/>
</dbReference>
<evidence type="ECO:0000313" key="3">
    <source>
        <dbReference type="Proteomes" id="UP001324287"/>
    </source>
</evidence>
<name>A0ABZ1B4U8_9ACTN</name>
<dbReference type="SUPFAM" id="SSF46785">
    <property type="entry name" value="Winged helix' DNA-binding domain"/>
    <property type="match status" value="1"/>
</dbReference>
<evidence type="ECO:0000313" key="2">
    <source>
        <dbReference type="EMBL" id="WRL64045.1"/>
    </source>
</evidence>
<evidence type="ECO:0000259" key="1">
    <source>
        <dbReference type="PROSITE" id="PS50987"/>
    </source>
</evidence>
<proteinExistence type="predicted"/>